<keyword evidence="1" id="KW-1133">Transmembrane helix</keyword>
<gene>
    <name evidence="2" type="ORF">GCM10009844_05910</name>
</gene>
<keyword evidence="1" id="KW-0472">Membrane</keyword>
<dbReference type="EMBL" id="BAAAQR010000001">
    <property type="protein sequence ID" value="GAA2138149.1"/>
    <property type="molecule type" value="Genomic_DNA"/>
</dbReference>
<dbReference type="Proteomes" id="UP001501771">
    <property type="component" value="Unassembled WGS sequence"/>
</dbReference>
<proteinExistence type="predicted"/>
<keyword evidence="1" id="KW-0812">Transmembrane</keyword>
<evidence type="ECO:0000313" key="2">
    <source>
        <dbReference type="EMBL" id="GAA2138149.1"/>
    </source>
</evidence>
<sequence>MYGQHSTLAATGLTGTGIAFGLPLGWLLLAVFVLTMAAVAVVTIAPRHVREVRKVNPAAASRIRLVTGG</sequence>
<evidence type="ECO:0000256" key="1">
    <source>
        <dbReference type="SAM" id="Phobius"/>
    </source>
</evidence>
<evidence type="ECO:0000313" key="3">
    <source>
        <dbReference type="Proteomes" id="UP001501771"/>
    </source>
</evidence>
<feature type="transmembrane region" description="Helical" evidence="1">
    <location>
        <begin position="24"/>
        <end position="45"/>
    </location>
</feature>
<keyword evidence="3" id="KW-1185">Reference proteome</keyword>
<comment type="caution">
    <text evidence="2">The sequence shown here is derived from an EMBL/GenBank/DDBJ whole genome shotgun (WGS) entry which is preliminary data.</text>
</comment>
<name>A0ABP5KWM1_9ACTN</name>
<organism evidence="2 3">
    <name type="scientific">Nocardioides koreensis</name>
    <dbReference type="NCBI Taxonomy" id="433651"/>
    <lineage>
        <taxon>Bacteria</taxon>
        <taxon>Bacillati</taxon>
        <taxon>Actinomycetota</taxon>
        <taxon>Actinomycetes</taxon>
        <taxon>Propionibacteriales</taxon>
        <taxon>Nocardioidaceae</taxon>
        <taxon>Nocardioides</taxon>
    </lineage>
</organism>
<accession>A0ABP5KWM1</accession>
<reference evidence="3" key="1">
    <citation type="journal article" date="2019" name="Int. J. Syst. Evol. Microbiol.">
        <title>The Global Catalogue of Microorganisms (GCM) 10K type strain sequencing project: providing services to taxonomists for standard genome sequencing and annotation.</title>
        <authorList>
            <consortium name="The Broad Institute Genomics Platform"/>
            <consortium name="The Broad Institute Genome Sequencing Center for Infectious Disease"/>
            <person name="Wu L."/>
            <person name="Ma J."/>
        </authorList>
    </citation>
    <scope>NUCLEOTIDE SEQUENCE [LARGE SCALE GENOMIC DNA]</scope>
    <source>
        <strain evidence="3">JCM 16022</strain>
    </source>
</reference>
<dbReference type="RefSeq" id="WP_344147304.1">
    <property type="nucleotide sequence ID" value="NZ_BAAAQR010000001.1"/>
</dbReference>
<protein>
    <submittedName>
        <fullName evidence="2">Uncharacterized protein</fullName>
    </submittedName>
</protein>